<organism evidence="5">
    <name type="scientific">uncultured gamma proteobacterium EB000_65A11</name>
    <dbReference type="NCBI Taxonomy" id="710972"/>
    <lineage>
        <taxon>Bacteria</taxon>
        <taxon>Pseudomonadati</taxon>
        <taxon>Pseudomonadota</taxon>
        <taxon>Gammaproteobacteria</taxon>
        <taxon>environmental samples</taxon>
    </lineage>
</organism>
<evidence type="ECO:0000313" key="5">
    <source>
        <dbReference type="EMBL" id="ADI19992.1"/>
    </source>
</evidence>
<protein>
    <submittedName>
        <fullName evidence="5">Nitroreductase</fullName>
    </submittedName>
</protein>
<sequence>MIEDFDHMLKTTRSVRRRLDLEREVPDEIIEECIEAAVQAPVGLAGENWRFLIVKDQTIRTEIANHYADIMQDLARERGIEIKSTHKSLMRNLHDMPCLILIFAIGEPQQTIPQQIAFYGSILPAAWSLMLSLRARDLGTTWTTLLSARQKEISALLSIPDNVTHTVMLPVAYTKNAILKPADRLSAKDVTFYNRWGKQKTTNSHKNAKGEDND</sequence>
<evidence type="ECO:0000256" key="2">
    <source>
        <dbReference type="ARBA" id="ARBA00022643"/>
    </source>
</evidence>
<reference evidence="5" key="1">
    <citation type="journal article" date="2011" name="Environ. Microbiol.">
        <title>Time-series analyses of Monterey Bay coastal microbial picoplankton using a 'genome proxy' microarray.</title>
        <authorList>
            <person name="Rich V.I."/>
            <person name="Pham V.D."/>
            <person name="Eppley J."/>
            <person name="Shi Y."/>
            <person name="DeLong E.F."/>
        </authorList>
    </citation>
    <scope>NUCLEOTIDE SEQUENCE</scope>
</reference>
<dbReference type="EMBL" id="GU474936">
    <property type="protein sequence ID" value="ADI19992.1"/>
    <property type="molecule type" value="Genomic_DNA"/>
</dbReference>
<dbReference type="InterPro" id="IPR050627">
    <property type="entry name" value="Nitroreductase/BluB"/>
</dbReference>
<keyword evidence="3" id="KW-0560">Oxidoreductase</keyword>
<evidence type="ECO:0000259" key="4">
    <source>
        <dbReference type="Pfam" id="PF00881"/>
    </source>
</evidence>
<accession>E0Y001</accession>
<feature type="domain" description="Nitroreductase" evidence="4">
    <location>
        <begin position="10"/>
        <end position="172"/>
    </location>
</feature>
<dbReference type="CDD" id="cd02062">
    <property type="entry name" value="Nitro_FMN_reductase"/>
    <property type="match status" value="1"/>
</dbReference>
<keyword evidence="1" id="KW-0285">Flavoprotein</keyword>
<dbReference type="PANTHER" id="PTHR23026">
    <property type="entry name" value="NADPH NITROREDUCTASE"/>
    <property type="match status" value="1"/>
</dbReference>
<dbReference type="InterPro" id="IPR029479">
    <property type="entry name" value="Nitroreductase"/>
</dbReference>
<dbReference type="Gene3D" id="3.40.109.10">
    <property type="entry name" value="NADH Oxidase"/>
    <property type="match status" value="1"/>
</dbReference>
<dbReference type="Pfam" id="PF00881">
    <property type="entry name" value="Nitroreductase"/>
    <property type="match status" value="1"/>
</dbReference>
<dbReference type="InterPro" id="IPR000415">
    <property type="entry name" value="Nitroreductase-like"/>
</dbReference>
<evidence type="ECO:0000256" key="1">
    <source>
        <dbReference type="ARBA" id="ARBA00022630"/>
    </source>
</evidence>
<evidence type="ECO:0000256" key="3">
    <source>
        <dbReference type="ARBA" id="ARBA00023002"/>
    </source>
</evidence>
<keyword evidence="2" id="KW-0288">FMN</keyword>
<dbReference type="GO" id="GO:0016491">
    <property type="term" value="F:oxidoreductase activity"/>
    <property type="evidence" value="ECO:0007669"/>
    <property type="project" value="UniProtKB-KW"/>
</dbReference>
<dbReference type="SUPFAM" id="SSF55469">
    <property type="entry name" value="FMN-dependent nitroreductase-like"/>
    <property type="match status" value="1"/>
</dbReference>
<proteinExistence type="predicted"/>
<dbReference type="AlphaFoldDB" id="E0Y001"/>
<dbReference type="PANTHER" id="PTHR23026:SF90">
    <property type="entry name" value="IODOTYROSINE DEIODINASE 1"/>
    <property type="match status" value="1"/>
</dbReference>
<name>E0Y001_9GAMM</name>